<organism evidence="3 4">
    <name type="scientific">Hyphodiscus hymeniophilus</name>
    <dbReference type="NCBI Taxonomy" id="353542"/>
    <lineage>
        <taxon>Eukaryota</taxon>
        <taxon>Fungi</taxon>
        <taxon>Dikarya</taxon>
        <taxon>Ascomycota</taxon>
        <taxon>Pezizomycotina</taxon>
        <taxon>Leotiomycetes</taxon>
        <taxon>Helotiales</taxon>
        <taxon>Hyphodiscaceae</taxon>
        <taxon>Hyphodiscus</taxon>
    </lineage>
</organism>
<dbReference type="PANTHER" id="PTHR19303">
    <property type="entry name" value="TRANSPOSON"/>
    <property type="match status" value="1"/>
</dbReference>
<keyword evidence="4" id="KW-1185">Reference proteome</keyword>
<protein>
    <submittedName>
        <fullName evidence="3">Jerky</fullName>
    </submittedName>
</protein>
<feature type="domain" description="DDE-1" evidence="2">
    <location>
        <begin position="124"/>
        <end position="198"/>
    </location>
</feature>
<dbReference type="EMBL" id="VNKQ01000020">
    <property type="protein sequence ID" value="KAG0645122.1"/>
    <property type="molecule type" value="Genomic_DNA"/>
</dbReference>
<proteinExistence type="predicted"/>
<feature type="compositionally biased region" description="Basic residues" evidence="1">
    <location>
        <begin position="442"/>
        <end position="457"/>
    </location>
</feature>
<evidence type="ECO:0000259" key="2">
    <source>
        <dbReference type="Pfam" id="PF03184"/>
    </source>
</evidence>
<reference evidence="3" key="1">
    <citation type="submission" date="2019-07" db="EMBL/GenBank/DDBJ databases">
        <title>Hyphodiscus hymeniophilus genome sequencing and assembly.</title>
        <authorList>
            <person name="Kramer G."/>
            <person name="Nodwell J."/>
        </authorList>
    </citation>
    <scope>NUCLEOTIDE SEQUENCE</scope>
    <source>
        <strain evidence="3">ATCC 34498</strain>
    </source>
</reference>
<dbReference type="GO" id="GO:0005634">
    <property type="term" value="C:nucleus"/>
    <property type="evidence" value="ECO:0007669"/>
    <property type="project" value="TreeGrafter"/>
</dbReference>
<comment type="caution">
    <text evidence="3">The sequence shown here is derived from an EMBL/GenBank/DDBJ whole genome shotgun (WGS) entry which is preliminary data.</text>
</comment>
<evidence type="ECO:0000256" key="1">
    <source>
        <dbReference type="SAM" id="MobiDB-lite"/>
    </source>
</evidence>
<dbReference type="OrthoDB" id="5420958at2759"/>
<evidence type="ECO:0000313" key="4">
    <source>
        <dbReference type="Proteomes" id="UP000785200"/>
    </source>
</evidence>
<dbReference type="Pfam" id="PF03184">
    <property type="entry name" value="DDE_1"/>
    <property type="match status" value="1"/>
</dbReference>
<name>A0A9P6VC69_9HELO</name>
<dbReference type="PANTHER" id="PTHR19303:SF74">
    <property type="entry name" value="POGO TRANSPOSABLE ELEMENT WITH KRAB DOMAIN"/>
    <property type="match status" value="1"/>
</dbReference>
<feature type="region of interest" description="Disordered" evidence="1">
    <location>
        <begin position="406"/>
        <end position="479"/>
    </location>
</feature>
<dbReference type="GO" id="GO:0003677">
    <property type="term" value="F:DNA binding"/>
    <property type="evidence" value="ECO:0007669"/>
    <property type="project" value="TreeGrafter"/>
</dbReference>
<dbReference type="AlphaFoldDB" id="A0A9P6VC69"/>
<gene>
    <name evidence="3" type="ORF">D0Z07_9208</name>
</gene>
<dbReference type="Proteomes" id="UP000785200">
    <property type="component" value="Unassembled WGS sequence"/>
</dbReference>
<dbReference type="InterPro" id="IPR050863">
    <property type="entry name" value="CenT-Element_Derived"/>
</dbReference>
<sequence length="491" mass="55045">MADLGNPVRIKCLPALAFSIARQRSMNKAPKPPSKNWPRGFQKRHLALRTRRVRAMAWERHENNIYDKITHWFEVIGEVLEDPAILPENVYNMDETGVMLCMLGSIQVLIGKDDPRDYRGAGVKRTMVTAIECISANGRSLLPMIIWPATTHRSNWTTFPTPGWHYACSESGYTDSKISLEWLKRVFDPQTRKQANQKPRPCDVGVFAPLKAAYRDEAERLFQGGANTVGKQHFTSLYSPAREKAFTRRNIRAAWASCGLFPFNPDRVLRVTPRPPAQSMVPRAEEIKVGCHQDEVPQTPVTPVSAEGLASLYNLIRQDAHTLGGTSIQRLERHIQKLANAAQASFAERAILDAERALLYNQNQTLISMNNEAKVRRSTRSIVLGKAKVMSFEDIEVARAARAAKEVIKGKGKRGRKRNSDALEAGEPQGDEPEPEVARAAKGVRKGRGKRDRKRKSVALEVNEPEPEPQPEVAQIIEAPGAWRAPVARMY</sequence>
<dbReference type="InterPro" id="IPR004875">
    <property type="entry name" value="DDE_SF_endonuclease_dom"/>
</dbReference>
<accession>A0A9P6VC69</accession>
<evidence type="ECO:0000313" key="3">
    <source>
        <dbReference type="EMBL" id="KAG0645122.1"/>
    </source>
</evidence>